<dbReference type="EMBL" id="JAUFPN010000033">
    <property type="protein sequence ID" value="MDN3563462.1"/>
    <property type="molecule type" value="Genomic_DNA"/>
</dbReference>
<name>A0ABT8A149_9PROT</name>
<protein>
    <submittedName>
        <fullName evidence="2">Uncharacterized protein</fullName>
    </submittedName>
</protein>
<sequence>MSQSTDKHPATTSDANVEAGVEQTFPASDPVSSTTSQGSRAVPPEEMMHPAGSKPAAQGDSVTISLPFPDQETAKLALETLVREGPVDRRSAEIVAEGSGACLHVVVPKADAERLKAKLESGPGTR</sequence>
<reference evidence="3" key="1">
    <citation type="journal article" date="2019" name="Int. J. Syst. Evol. Microbiol.">
        <title>The Global Catalogue of Microorganisms (GCM) 10K type strain sequencing project: providing services to taxonomists for standard genome sequencing and annotation.</title>
        <authorList>
            <consortium name="The Broad Institute Genomics Platform"/>
            <consortium name="The Broad Institute Genome Sequencing Center for Infectious Disease"/>
            <person name="Wu L."/>
            <person name="Ma J."/>
        </authorList>
    </citation>
    <scope>NUCLEOTIDE SEQUENCE [LARGE SCALE GENOMIC DNA]</scope>
    <source>
        <strain evidence="3">CECT 7131</strain>
    </source>
</reference>
<dbReference type="RefSeq" id="WP_290315202.1">
    <property type="nucleotide sequence ID" value="NZ_JAUFPN010000033.1"/>
</dbReference>
<evidence type="ECO:0000313" key="3">
    <source>
        <dbReference type="Proteomes" id="UP001529369"/>
    </source>
</evidence>
<gene>
    <name evidence="2" type="ORF">QWZ14_03620</name>
</gene>
<feature type="region of interest" description="Disordered" evidence="1">
    <location>
        <begin position="1"/>
        <end position="65"/>
    </location>
</feature>
<accession>A0ABT8A149</accession>
<evidence type="ECO:0000256" key="1">
    <source>
        <dbReference type="SAM" id="MobiDB-lite"/>
    </source>
</evidence>
<organism evidence="2 3">
    <name type="scientific">Paeniroseomonas aquatica</name>
    <dbReference type="NCBI Taxonomy" id="373043"/>
    <lineage>
        <taxon>Bacteria</taxon>
        <taxon>Pseudomonadati</taxon>
        <taxon>Pseudomonadota</taxon>
        <taxon>Alphaproteobacteria</taxon>
        <taxon>Acetobacterales</taxon>
        <taxon>Acetobacteraceae</taxon>
        <taxon>Paeniroseomonas</taxon>
    </lineage>
</organism>
<keyword evidence="3" id="KW-1185">Reference proteome</keyword>
<comment type="caution">
    <text evidence="2">The sequence shown here is derived from an EMBL/GenBank/DDBJ whole genome shotgun (WGS) entry which is preliminary data.</text>
</comment>
<dbReference type="Proteomes" id="UP001529369">
    <property type="component" value="Unassembled WGS sequence"/>
</dbReference>
<evidence type="ECO:0000313" key="2">
    <source>
        <dbReference type="EMBL" id="MDN3563462.1"/>
    </source>
</evidence>
<feature type="compositionally biased region" description="Polar residues" evidence="1">
    <location>
        <begin position="30"/>
        <end position="39"/>
    </location>
</feature>
<proteinExistence type="predicted"/>